<gene>
    <name evidence="3" type="ORF">A4A49_09108</name>
</gene>
<evidence type="ECO:0000256" key="2">
    <source>
        <dbReference type="SAM" id="MobiDB-lite"/>
    </source>
</evidence>
<feature type="compositionally biased region" description="Acidic residues" evidence="2">
    <location>
        <begin position="157"/>
        <end position="168"/>
    </location>
</feature>
<reference evidence="3" key="1">
    <citation type="submission" date="2016-11" db="EMBL/GenBank/DDBJ databases">
        <title>The genome of Nicotiana attenuata.</title>
        <authorList>
            <person name="Xu S."/>
            <person name="Brockmoeller T."/>
            <person name="Gaquerel E."/>
            <person name="Navarro A."/>
            <person name="Kuhl H."/>
            <person name="Gase K."/>
            <person name="Ling Z."/>
            <person name="Zhou W."/>
            <person name="Kreitzer C."/>
            <person name="Stanke M."/>
            <person name="Tang H."/>
            <person name="Lyons E."/>
            <person name="Pandey P."/>
            <person name="Pandey S.P."/>
            <person name="Timmermann B."/>
            <person name="Baldwin I.T."/>
        </authorList>
    </citation>
    <scope>NUCLEOTIDE SEQUENCE [LARGE SCALE GENOMIC DNA]</scope>
    <source>
        <strain evidence="3">UT</strain>
    </source>
</reference>
<dbReference type="KEGG" id="nau:109207824"/>
<feature type="region of interest" description="Disordered" evidence="2">
    <location>
        <begin position="144"/>
        <end position="187"/>
    </location>
</feature>
<evidence type="ECO:0000313" key="4">
    <source>
        <dbReference type="Proteomes" id="UP000187609"/>
    </source>
</evidence>
<dbReference type="PANTHER" id="PTHR37174:SF2">
    <property type="entry name" value="FORKHEAD-ASSOCIATED DOMAIN PROTEIN"/>
    <property type="match status" value="1"/>
</dbReference>
<dbReference type="EMBL" id="MJEQ01001132">
    <property type="protein sequence ID" value="OIT32093.1"/>
    <property type="molecule type" value="Genomic_DNA"/>
</dbReference>
<dbReference type="OrthoDB" id="772275at2759"/>
<protein>
    <submittedName>
        <fullName evidence="3">Uncharacterized protein</fullName>
    </submittedName>
</protein>
<evidence type="ECO:0000313" key="3">
    <source>
        <dbReference type="EMBL" id="OIT32093.1"/>
    </source>
</evidence>
<dbReference type="AlphaFoldDB" id="A0A314KS39"/>
<evidence type="ECO:0000256" key="1">
    <source>
        <dbReference type="SAM" id="Coils"/>
    </source>
</evidence>
<proteinExistence type="predicted"/>
<keyword evidence="1" id="KW-0175">Coiled coil</keyword>
<dbReference type="SMR" id="A0A314KS39"/>
<dbReference type="Proteomes" id="UP000187609">
    <property type="component" value="Unassembled WGS sequence"/>
</dbReference>
<name>A0A314KS39_NICAT</name>
<sequence length="290" mass="33003">MILNYASSPFIHWNKTPKKTVYSASTANLNTEKLREQLDHLHKEAQTTRNKANNARSRLLRLSEAAEKFRRQAAVSIQTGKENDARELLFQKKKIMQAMEKSKSRIELLDELAAKLNEAISMREKQLIGNVAFDLDIAIDDDAPSPVRIVSPKDENPDNSDENEDFDQETIKLDDSQELQAPNDNNAERITDYELKNLEASTSGNMSKEADRIGSLKGVSSYEEFLEHIDQQLRDIEVELITFLRFSSLILESKEKLENSKVQQALDVLEGVHQLRGRIASIVQKKADLH</sequence>
<comment type="caution">
    <text evidence="3">The sequence shown here is derived from an EMBL/GenBank/DDBJ whole genome shotgun (WGS) entry which is preliminary data.</text>
</comment>
<organism evidence="3 4">
    <name type="scientific">Nicotiana attenuata</name>
    <name type="common">Coyote tobacco</name>
    <dbReference type="NCBI Taxonomy" id="49451"/>
    <lineage>
        <taxon>Eukaryota</taxon>
        <taxon>Viridiplantae</taxon>
        <taxon>Streptophyta</taxon>
        <taxon>Embryophyta</taxon>
        <taxon>Tracheophyta</taxon>
        <taxon>Spermatophyta</taxon>
        <taxon>Magnoliopsida</taxon>
        <taxon>eudicotyledons</taxon>
        <taxon>Gunneridae</taxon>
        <taxon>Pentapetalae</taxon>
        <taxon>asterids</taxon>
        <taxon>lamiids</taxon>
        <taxon>Solanales</taxon>
        <taxon>Solanaceae</taxon>
        <taxon>Nicotianoideae</taxon>
        <taxon>Nicotianeae</taxon>
        <taxon>Nicotiana</taxon>
    </lineage>
</organism>
<feature type="coiled-coil region" evidence="1">
    <location>
        <begin position="24"/>
        <end position="72"/>
    </location>
</feature>
<keyword evidence="4" id="KW-1185">Reference proteome</keyword>
<dbReference type="Gramene" id="OIT32093">
    <property type="protein sequence ID" value="OIT32093"/>
    <property type="gene ID" value="A4A49_09108"/>
</dbReference>
<accession>A0A314KS39</accession>
<dbReference type="STRING" id="49451.A0A314KS39"/>
<dbReference type="PANTHER" id="PTHR37174">
    <property type="entry name" value="FORKHEAD-ASSOCIATED DOMAIN PROTEIN"/>
    <property type="match status" value="1"/>
</dbReference>